<dbReference type="NCBIfam" id="TIGR04131">
    <property type="entry name" value="Bac_Flav_CTERM"/>
    <property type="match status" value="1"/>
</dbReference>
<keyword evidence="1" id="KW-0732">Signal</keyword>
<gene>
    <name evidence="2" type="ORF">E7747_13975</name>
</gene>
<feature type="chain" id="PRO_5020397311" evidence="1">
    <location>
        <begin position="22"/>
        <end position="437"/>
    </location>
</feature>
<reference evidence="3" key="1">
    <citation type="submission" date="2019-02" db="EMBL/GenBank/DDBJ databases">
        <title>Isolation and identification of novel species under the genus Muribaculum.</title>
        <authorList>
            <person name="Miyake S."/>
            <person name="Ding Y."/>
            <person name="Low A."/>
            <person name="Soh M."/>
            <person name="Seedorf H."/>
        </authorList>
    </citation>
    <scope>NUCLEOTIDE SEQUENCE [LARGE SCALE GENOMIC DNA]</scope>
    <source>
        <strain evidence="3">H5</strain>
    </source>
</reference>
<evidence type="ECO:0000256" key="1">
    <source>
        <dbReference type="SAM" id="SignalP"/>
    </source>
</evidence>
<evidence type="ECO:0000313" key="2">
    <source>
        <dbReference type="EMBL" id="QCD43281.1"/>
    </source>
</evidence>
<proteinExistence type="predicted"/>
<dbReference type="RefSeq" id="WP_136416613.1">
    <property type="nucleotide sequence ID" value="NZ_CAXHQF010000002.1"/>
</dbReference>
<dbReference type="Pfam" id="PF13585">
    <property type="entry name" value="CHU_C"/>
    <property type="match status" value="1"/>
</dbReference>
<dbReference type="InterPro" id="IPR026341">
    <property type="entry name" value="T9SS_type_B"/>
</dbReference>
<dbReference type="EMBL" id="CP039396">
    <property type="protein sequence ID" value="QCD43281.1"/>
    <property type="molecule type" value="Genomic_DNA"/>
</dbReference>
<dbReference type="AlphaFoldDB" id="A0A4P7W5E7"/>
<name>A0A4P7W5E7_9BACT</name>
<dbReference type="Proteomes" id="UP000297149">
    <property type="component" value="Chromosome"/>
</dbReference>
<dbReference type="KEGG" id="ddb:E7747_13975"/>
<accession>A0A4P7W5E7</accession>
<organism evidence="2 3">
    <name type="scientific">Duncaniella dubosii</name>
    <dbReference type="NCBI Taxonomy" id="2518971"/>
    <lineage>
        <taxon>Bacteria</taxon>
        <taxon>Pseudomonadati</taxon>
        <taxon>Bacteroidota</taxon>
        <taxon>Bacteroidia</taxon>
        <taxon>Bacteroidales</taxon>
        <taxon>Muribaculaceae</taxon>
        <taxon>Duncaniella</taxon>
    </lineage>
</organism>
<feature type="signal peptide" evidence="1">
    <location>
        <begin position="1"/>
        <end position="21"/>
    </location>
</feature>
<sequence length="437" mass="47882">MNRTLAIILLSSAICSIPISASQLIWEGGNRSVISIVPSNATGLAEICVAYGMEGRSVSFPASSAENVKWYRYSNLGAGFAEEVSGAVFADGLSTLGNIEGDMGYVVETAGKQYCFWVVDYLRHPFSVNSISESPDRDCGFMGLDVDGTGAEILYYGINGRRFTLDRGISLAYRTLMPDVENMTFVETAREKSLEFLESPLRLEGVLCPTDFVITGDRFLQEWGDAVQYTSPVIQPYSVSAITSAVQTERENDNEVNPGAGDASFGGSAPCEVSFEAAVTDGALFREWQLSRFEDFDVVNLSFQELKFDYTFTEEGTTYVRFVCANSDGSCEFHSDIYTVAVGASSLKCPNAFSPNGDGINDEWKVSYSGIVSFECSIFDRYGHKMISFSDPSQGWDGRHNGKNVPSGAYYYVIKARGADGKDYKLSGDINIVNYRK</sequence>
<keyword evidence="3" id="KW-1185">Reference proteome</keyword>
<protein>
    <submittedName>
        <fullName evidence="2">Gliding motility-associated C-terminal domain-containing protein</fullName>
    </submittedName>
</protein>
<evidence type="ECO:0000313" key="3">
    <source>
        <dbReference type="Proteomes" id="UP000297149"/>
    </source>
</evidence>